<evidence type="ECO:0000313" key="3">
    <source>
        <dbReference type="EMBL" id="CAI9942670.1"/>
    </source>
</evidence>
<keyword evidence="2" id="KW-0812">Transmembrane</keyword>
<reference evidence="3" key="1">
    <citation type="submission" date="2023-06" db="EMBL/GenBank/DDBJ databases">
        <authorList>
            <person name="Kurt Z."/>
        </authorList>
    </citation>
    <scope>NUCLEOTIDE SEQUENCE</scope>
</reference>
<feature type="transmembrane region" description="Helical" evidence="2">
    <location>
        <begin position="270"/>
        <end position="287"/>
    </location>
</feature>
<dbReference type="EMBL" id="CAXDID020000069">
    <property type="protein sequence ID" value="CAL6013958.1"/>
    <property type="molecule type" value="Genomic_DNA"/>
</dbReference>
<dbReference type="EMBL" id="CATOUU010000703">
    <property type="protein sequence ID" value="CAI9942670.1"/>
    <property type="molecule type" value="Genomic_DNA"/>
</dbReference>
<sequence length="511" mass="60126">MTETVSVQDQNQSNCNMQINEEKLNTKDQVILATSQNNTADTLPVRYNNQENSRNNDNLRKPQPESSSKPSKKPKRSNVISPRLSYWINVQRCFMCIIVLVSHITPKSYYEKNVATALIPHPFVAHGGACVRVFFAFAAIFSMHSMLGLYEKHKNSAKEFTKAFLFQYVKRYFSTHAVIFVFGLGYAPFLYYVFGENGRDVYYNWRDSKRYWLVWYLPVYLPWRPTETEHITMSGWFSQQLVNVEFFFYCFYFLGYFFKKMFVHQGKWGVSFIIIVTISTYLLQELAPGCNNMSNYCCGVACYLLRLMFCSTERGKKIINFAYCKDTKILVARWILSVFFIYLWLFMQRTIVNEYAHVPFCVFLMFDLIPFPRFTPFWQKVIDEISRLLMPIYIIHHPFLKEAAPRYFPYVTALTPSIENNHSWINAFSSWMYLLLFGMLAYPLWFMQRPLEVLPVWLKSLKDKTHLKNKRQFQIDLMLSFSGLAAAVTLIALAQSDVFGHDHVDLPPLWK</sequence>
<keyword evidence="2" id="KW-1133">Transmembrane helix</keyword>
<feature type="transmembrane region" description="Helical" evidence="2">
    <location>
        <begin position="330"/>
        <end position="347"/>
    </location>
</feature>
<reference evidence="4 5" key="2">
    <citation type="submission" date="2024-07" db="EMBL/GenBank/DDBJ databases">
        <authorList>
            <person name="Akdeniz Z."/>
        </authorList>
    </citation>
    <scope>NUCLEOTIDE SEQUENCE [LARGE SCALE GENOMIC DNA]</scope>
</reference>
<feature type="transmembrane region" description="Helical" evidence="2">
    <location>
        <begin position="124"/>
        <end position="150"/>
    </location>
</feature>
<comment type="caution">
    <text evidence="3">The sequence shown here is derived from an EMBL/GenBank/DDBJ whole genome shotgun (WGS) entry which is preliminary data.</text>
</comment>
<feature type="transmembrane region" description="Helical" evidence="2">
    <location>
        <begin position="241"/>
        <end position="258"/>
    </location>
</feature>
<feature type="transmembrane region" description="Helical" evidence="2">
    <location>
        <begin position="171"/>
        <end position="194"/>
    </location>
</feature>
<gene>
    <name evidence="4" type="ORF">HINF_LOCUS24041</name>
    <name evidence="3" type="ORF">HINF_LOCUS30315</name>
</gene>
<keyword evidence="2" id="KW-0472">Membrane</keyword>
<feature type="region of interest" description="Disordered" evidence="1">
    <location>
        <begin position="41"/>
        <end position="77"/>
    </location>
</feature>
<feature type="transmembrane region" description="Helical" evidence="2">
    <location>
        <begin position="477"/>
        <end position="496"/>
    </location>
</feature>
<dbReference type="AlphaFoldDB" id="A0AA86U4U6"/>
<feature type="transmembrane region" description="Helical" evidence="2">
    <location>
        <begin position="424"/>
        <end position="445"/>
    </location>
</feature>
<evidence type="ECO:0000313" key="5">
    <source>
        <dbReference type="Proteomes" id="UP001642409"/>
    </source>
</evidence>
<evidence type="ECO:0000256" key="2">
    <source>
        <dbReference type="SAM" id="Phobius"/>
    </source>
</evidence>
<feature type="transmembrane region" description="Helical" evidence="2">
    <location>
        <begin position="84"/>
        <end position="104"/>
    </location>
</feature>
<evidence type="ECO:0000256" key="1">
    <source>
        <dbReference type="SAM" id="MobiDB-lite"/>
    </source>
</evidence>
<organism evidence="3">
    <name type="scientific">Hexamita inflata</name>
    <dbReference type="NCBI Taxonomy" id="28002"/>
    <lineage>
        <taxon>Eukaryota</taxon>
        <taxon>Metamonada</taxon>
        <taxon>Diplomonadida</taxon>
        <taxon>Hexamitidae</taxon>
        <taxon>Hexamitinae</taxon>
        <taxon>Hexamita</taxon>
    </lineage>
</organism>
<proteinExistence type="predicted"/>
<keyword evidence="5" id="KW-1185">Reference proteome</keyword>
<protein>
    <submittedName>
        <fullName evidence="3">Uncharacterized protein</fullName>
    </submittedName>
</protein>
<name>A0AA86U4U6_9EUKA</name>
<feature type="compositionally biased region" description="Polar residues" evidence="1">
    <location>
        <begin position="41"/>
        <end position="56"/>
    </location>
</feature>
<dbReference type="Proteomes" id="UP001642409">
    <property type="component" value="Unassembled WGS sequence"/>
</dbReference>
<evidence type="ECO:0000313" key="4">
    <source>
        <dbReference type="EMBL" id="CAL6013958.1"/>
    </source>
</evidence>
<feature type="transmembrane region" description="Helical" evidence="2">
    <location>
        <begin position="293"/>
        <end position="309"/>
    </location>
</feature>
<accession>A0AA86U4U6</accession>